<dbReference type="SUPFAM" id="SSF55785">
    <property type="entry name" value="PYP-like sensor domain (PAS domain)"/>
    <property type="match status" value="1"/>
</dbReference>
<keyword evidence="3" id="KW-1185">Reference proteome</keyword>
<dbReference type="Proteomes" id="UP000251800">
    <property type="component" value="Unassembled WGS sequence"/>
</dbReference>
<comment type="caution">
    <text evidence="2">The sequence shown here is derived from an EMBL/GenBank/DDBJ whole genome shotgun (WGS) entry which is preliminary data.</text>
</comment>
<dbReference type="Gene3D" id="3.30.450.20">
    <property type="entry name" value="PAS domain"/>
    <property type="match status" value="1"/>
</dbReference>
<dbReference type="InterPro" id="IPR050706">
    <property type="entry name" value="Cyclic-di-GMP_PDE-like"/>
</dbReference>
<dbReference type="InterPro" id="IPR035965">
    <property type="entry name" value="PAS-like_dom_sf"/>
</dbReference>
<evidence type="ECO:0000259" key="1">
    <source>
        <dbReference type="PROSITE" id="PS50883"/>
    </source>
</evidence>
<dbReference type="OrthoDB" id="7052318at2"/>
<proteinExistence type="predicted"/>
<dbReference type="EMBL" id="QEQK01000001">
    <property type="protein sequence ID" value="PWN57730.1"/>
    <property type="molecule type" value="Genomic_DNA"/>
</dbReference>
<dbReference type="GO" id="GO:0071111">
    <property type="term" value="F:cyclic-guanylate-specific phosphodiesterase activity"/>
    <property type="evidence" value="ECO:0007669"/>
    <property type="project" value="InterPro"/>
</dbReference>
<organism evidence="2 3">
    <name type="scientific">Abyssibacter profundi</name>
    <dbReference type="NCBI Taxonomy" id="2182787"/>
    <lineage>
        <taxon>Bacteria</taxon>
        <taxon>Pseudomonadati</taxon>
        <taxon>Pseudomonadota</taxon>
        <taxon>Gammaproteobacteria</taxon>
        <taxon>Chromatiales</taxon>
        <taxon>Oceanococcaceae</taxon>
        <taxon>Abyssibacter</taxon>
    </lineage>
</organism>
<name>A0A363UQF6_9GAMM</name>
<gene>
    <name evidence="2" type="ORF">DEH80_00905</name>
</gene>
<dbReference type="AlphaFoldDB" id="A0A363UQF6"/>
<dbReference type="SMART" id="SM00052">
    <property type="entry name" value="EAL"/>
    <property type="match status" value="1"/>
</dbReference>
<reference evidence="2 3" key="1">
    <citation type="submission" date="2018-05" db="EMBL/GenBank/DDBJ databases">
        <title>Abyssibacter profundi OUC007T gen. nov., sp. nov, a marine bacterium isolated from seawater of the Mariana Trench.</title>
        <authorList>
            <person name="Zhou S."/>
        </authorList>
    </citation>
    <scope>NUCLEOTIDE SEQUENCE [LARGE SCALE GENOMIC DNA]</scope>
    <source>
        <strain evidence="2 3">OUC007</strain>
    </source>
</reference>
<accession>A0A363UQF6</accession>
<dbReference type="PANTHER" id="PTHR33121:SF23">
    <property type="entry name" value="CYCLIC DI-GMP PHOSPHODIESTERASE PDEB"/>
    <property type="match status" value="1"/>
</dbReference>
<dbReference type="Gene3D" id="3.20.20.450">
    <property type="entry name" value="EAL domain"/>
    <property type="match status" value="1"/>
</dbReference>
<evidence type="ECO:0000313" key="3">
    <source>
        <dbReference type="Proteomes" id="UP000251800"/>
    </source>
</evidence>
<feature type="domain" description="EAL" evidence="1">
    <location>
        <begin position="410"/>
        <end position="657"/>
    </location>
</feature>
<dbReference type="CDD" id="cd01948">
    <property type="entry name" value="EAL"/>
    <property type="match status" value="1"/>
</dbReference>
<protein>
    <recommendedName>
        <fullName evidence="1">EAL domain-containing protein</fullName>
    </recommendedName>
</protein>
<dbReference type="InterPro" id="IPR035919">
    <property type="entry name" value="EAL_sf"/>
</dbReference>
<sequence length="657" mass="74071">MLLLASDPDVGQLIQRELRNRGVSIYVLQRRVDDDLTVCIRSEHPLLLIIDPSLEIDTVAWCETARATDPMLSVLLLDGPDDAPVADTLLAHDARDWLRSNQPDTLAFVLAREIAYAKTRRSLAQREQETRLLQAQQRVLLRDMGVAIALISDGVVIEANEPFAQLVDESEPEALPLLDLIDPAHQLEMRDTLAALLKGKLTSAELNIQFAGSRGRPLRVALRRIERDGDACVELVGTPNRERSEPQMGVRARLIAEANHAAHDGSTDVLGLLDLRILETEALEAELGFSEFGELIEACEHFLRSLLDGDDQLYNVAPGRKILLYRRATNQRLKATADEWMQTLADTIFRTQTHQMHLRMAAVGFANELHEDASLCLRRTAQQFRDAPPEPGQVMLLESDDADLKRRKSDLAWRKRIEAGLRDGGFSLSYMPILKLDDAEEQQYDALLRLSSKDGKEFQARDFIQVAERTGLIVDLDRCVVDIAIDLLMQRRREQGGNMRLFVKLSEQTVAQPQAFLQWLRIRLVGKPDAYRQLVFNLQESFLQNRLDQAIELCDGIRHFGAGISIDYFGTDERSSELLDELLPDFIKLHATFTHAVSQPGPSQNQMRAVIDKAHEERVEVIAQRVEDAETMAALWQMGVHYVQGFHIKGPDPSGME</sequence>
<dbReference type="PANTHER" id="PTHR33121">
    <property type="entry name" value="CYCLIC DI-GMP PHOSPHODIESTERASE PDEF"/>
    <property type="match status" value="1"/>
</dbReference>
<evidence type="ECO:0000313" key="2">
    <source>
        <dbReference type="EMBL" id="PWN57730.1"/>
    </source>
</evidence>
<dbReference type="SUPFAM" id="SSF141868">
    <property type="entry name" value="EAL domain-like"/>
    <property type="match status" value="1"/>
</dbReference>
<dbReference type="InterPro" id="IPR001633">
    <property type="entry name" value="EAL_dom"/>
</dbReference>
<dbReference type="PROSITE" id="PS50883">
    <property type="entry name" value="EAL"/>
    <property type="match status" value="1"/>
</dbReference>
<dbReference type="RefSeq" id="WP_109718586.1">
    <property type="nucleotide sequence ID" value="NZ_QEQK01000001.1"/>
</dbReference>
<dbReference type="Pfam" id="PF00563">
    <property type="entry name" value="EAL"/>
    <property type="match status" value="1"/>
</dbReference>